<evidence type="ECO:0000256" key="1">
    <source>
        <dbReference type="ARBA" id="ARBA00022714"/>
    </source>
</evidence>
<organism evidence="6 7">
    <name type="scientific">Sphingobium jiangsuense</name>
    <dbReference type="NCBI Taxonomy" id="870476"/>
    <lineage>
        <taxon>Bacteria</taxon>
        <taxon>Pseudomonadati</taxon>
        <taxon>Pseudomonadota</taxon>
        <taxon>Alphaproteobacteria</taxon>
        <taxon>Sphingomonadales</taxon>
        <taxon>Sphingomonadaceae</taxon>
        <taxon>Sphingobium</taxon>
    </lineage>
</organism>
<dbReference type="PROSITE" id="PS51296">
    <property type="entry name" value="RIESKE"/>
    <property type="match status" value="1"/>
</dbReference>
<evidence type="ECO:0000313" key="6">
    <source>
        <dbReference type="EMBL" id="MBB3927080.1"/>
    </source>
</evidence>
<evidence type="ECO:0000256" key="3">
    <source>
        <dbReference type="ARBA" id="ARBA00023004"/>
    </source>
</evidence>
<keyword evidence="7" id="KW-1185">Reference proteome</keyword>
<dbReference type="Gene3D" id="2.102.10.10">
    <property type="entry name" value="Rieske [2Fe-2S] iron-sulphur domain"/>
    <property type="match status" value="1"/>
</dbReference>
<dbReference type="GO" id="GO:0051537">
    <property type="term" value="F:2 iron, 2 sulfur cluster binding"/>
    <property type="evidence" value="ECO:0007669"/>
    <property type="project" value="UniProtKB-KW"/>
</dbReference>
<keyword evidence="1" id="KW-0001">2Fe-2S</keyword>
<dbReference type="CDD" id="cd03528">
    <property type="entry name" value="Rieske_RO_ferredoxin"/>
    <property type="match status" value="1"/>
</dbReference>
<dbReference type="PANTHER" id="PTHR21496">
    <property type="entry name" value="FERREDOXIN-RELATED"/>
    <property type="match status" value="1"/>
</dbReference>
<dbReference type="SUPFAM" id="SSF50022">
    <property type="entry name" value="ISP domain"/>
    <property type="match status" value="1"/>
</dbReference>
<dbReference type="InterPro" id="IPR036922">
    <property type="entry name" value="Rieske_2Fe-2S_sf"/>
</dbReference>
<keyword evidence="4" id="KW-0411">Iron-sulfur</keyword>
<dbReference type="Pfam" id="PF00355">
    <property type="entry name" value="Rieske"/>
    <property type="match status" value="1"/>
</dbReference>
<dbReference type="GO" id="GO:0046872">
    <property type="term" value="F:metal ion binding"/>
    <property type="evidence" value="ECO:0007669"/>
    <property type="project" value="UniProtKB-KW"/>
</dbReference>
<dbReference type="PANTHER" id="PTHR21496:SF23">
    <property type="entry name" value="3-PHENYLPROPIONATE_CINNAMIC ACID DIOXYGENASE FERREDOXIN SUBUNIT"/>
    <property type="match status" value="1"/>
</dbReference>
<dbReference type="Proteomes" id="UP000571950">
    <property type="component" value="Unassembled WGS sequence"/>
</dbReference>
<protein>
    <submittedName>
        <fullName evidence="6">Nitrite reductase/ring-hydroxylating ferredoxin subunit</fullName>
    </submittedName>
</protein>
<dbReference type="AlphaFoldDB" id="A0A7W6BHG1"/>
<gene>
    <name evidence="6" type="ORF">GGR43_002803</name>
</gene>
<evidence type="ECO:0000256" key="2">
    <source>
        <dbReference type="ARBA" id="ARBA00022723"/>
    </source>
</evidence>
<keyword evidence="2" id="KW-0479">Metal-binding</keyword>
<evidence type="ECO:0000259" key="5">
    <source>
        <dbReference type="PROSITE" id="PS51296"/>
    </source>
</evidence>
<evidence type="ECO:0000256" key="4">
    <source>
        <dbReference type="ARBA" id="ARBA00023014"/>
    </source>
</evidence>
<name>A0A7W6BHG1_9SPHN</name>
<dbReference type="InterPro" id="IPR017941">
    <property type="entry name" value="Rieske_2Fe-2S"/>
</dbReference>
<proteinExistence type="predicted"/>
<feature type="domain" description="Rieske" evidence="5">
    <location>
        <begin position="6"/>
        <end position="100"/>
    </location>
</feature>
<keyword evidence="3" id="KW-0408">Iron</keyword>
<comment type="caution">
    <text evidence="6">The sequence shown here is derived from an EMBL/GenBank/DDBJ whole genome shotgun (WGS) entry which is preliminary data.</text>
</comment>
<accession>A0A7W6BHG1</accession>
<evidence type="ECO:0000313" key="7">
    <source>
        <dbReference type="Proteomes" id="UP000571950"/>
    </source>
</evidence>
<dbReference type="RefSeq" id="WP_188072576.1">
    <property type="nucleotide sequence ID" value="NZ_BSPS01000023.1"/>
</dbReference>
<dbReference type="EMBL" id="JACIDT010000009">
    <property type="protein sequence ID" value="MBB3927080.1"/>
    <property type="molecule type" value="Genomic_DNA"/>
</dbReference>
<sequence>MTETRVSAGRVDDWPDGDIRRIEGEPPIAVCNDGGTFYATADWCTHDRASLAEGWVEDGAIVCPWHMAKFCLRTGAALSAPAFVDIECFKVTVEDGEVFVIREAAA</sequence>
<reference evidence="6 7" key="1">
    <citation type="submission" date="2020-08" db="EMBL/GenBank/DDBJ databases">
        <title>Genomic Encyclopedia of Type Strains, Phase IV (KMG-IV): sequencing the most valuable type-strain genomes for metagenomic binning, comparative biology and taxonomic classification.</title>
        <authorList>
            <person name="Goeker M."/>
        </authorList>
    </citation>
    <scope>NUCLEOTIDE SEQUENCE [LARGE SCALE GENOMIC DNA]</scope>
    <source>
        <strain evidence="6 7">DSM 26189</strain>
    </source>
</reference>